<gene>
    <name evidence="7" type="ORF">SteCoe_31945</name>
</gene>
<dbReference type="GO" id="GO:0032472">
    <property type="term" value="P:Golgi calcium ion transport"/>
    <property type="evidence" value="ECO:0007669"/>
    <property type="project" value="TreeGrafter"/>
</dbReference>
<comment type="subcellular location">
    <subcellularLocation>
        <location evidence="1 6">Membrane</location>
        <topology evidence="1 6">Multi-pass membrane protein</topology>
    </subcellularLocation>
</comment>
<keyword evidence="5 6" id="KW-0472">Membrane</keyword>
<name>A0A1R2B083_9CILI</name>
<accession>A0A1R2B083</accession>
<dbReference type="GO" id="GO:0016020">
    <property type="term" value="C:membrane"/>
    <property type="evidence" value="ECO:0007669"/>
    <property type="project" value="UniProtKB-SubCell"/>
</dbReference>
<feature type="transmembrane region" description="Helical" evidence="6">
    <location>
        <begin position="115"/>
        <end position="139"/>
    </location>
</feature>
<reference evidence="7 8" key="1">
    <citation type="submission" date="2016-11" db="EMBL/GenBank/DDBJ databases">
        <title>The macronuclear genome of Stentor coeruleus: a giant cell with tiny introns.</title>
        <authorList>
            <person name="Slabodnick M."/>
            <person name="Ruby J.G."/>
            <person name="Reiff S.B."/>
            <person name="Swart E.C."/>
            <person name="Gosai S."/>
            <person name="Prabakaran S."/>
            <person name="Witkowska E."/>
            <person name="Larue G.E."/>
            <person name="Fisher S."/>
            <person name="Freeman R.M."/>
            <person name="Gunawardena J."/>
            <person name="Chu W."/>
            <person name="Stover N.A."/>
            <person name="Gregory B.D."/>
            <person name="Nowacki M."/>
            <person name="Derisi J."/>
            <person name="Roy S.W."/>
            <person name="Marshall W.F."/>
            <person name="Sood P."/>
        </authorList>
    </citation>
    <scope>NUCLEOTIDE SEQUENCE [LARGE SCALE GENOMIC DNA]</scope>
    <source>
        <strain evidence="7">WM001</strain>
    </source>
</reference>
<dbReference type="InterPro" id="IPR001727">
    <property type="entry name" value="GDT1-like"/>
</dbReference>
<comment type="caution">
    <text evidence="7">The sequence shown here is derived from an EMBL/GenBank/DDBJ whole genome shotgun (WGS) entry which is preliminary data.</text>
</comment>
<dbReference type="PANTHER" id="PTHR12608">
    <property type="entry name" value="TRANSMEMBRANE PROTEIN HTP-1 RELATED"/>
    <property type="match status" value="1"/>
</dbReference>
<evidence type="ECO:0000256" key="2">
    <source>
        <dbReference type="ARBA" id="ARBA00009190"/>
    </source>
</evidence>
<dbReference type="EMBL" id="MPUH01001119">
    <property type="protein sequence ID" value="OMJ70147.1"/>
    <property type="molecule type" value="Genomic_DNA"/>
</dbReference>
<evidence type="ECO:0000313" key="8">
    <source>
        <dbReference type="Proteomes" id="UP000187209"/>
    </source>
</evidence>
<feature type="transmembrane region" description="Helical" evidence="6">
    <location>
        <begin position="178"/>
        <end position="195"/>
    </location>
</feature>
<dbReference type="AlphaFoldDB" id="A0A1R2B083"/>
<evidence type="ECO:0000256" key="4">
    <source>
        <dbReference type="ARBA" id="ARBA00022989"/>
    </source>
</evidence>
<sequence>MELVLKSIDIVGQSFLTVIVSELGDKTFISTAILAMKYSKSAVLTGNLLSMSLMMLIASYIGYTVMIFIDPHYVKVFSILVFGLFSILAFWEAYKGTKAEDEILNQSFKPKWHSVLWQTAVLIFFAEWGDKSQIGIIALSANHSIPLVLTGAIGAIICCGFTAILCGELFNRYVSENLMEYLSGLVFLAFALFNLKDYLIESI</sequence>
<comment type="similarity">
    <text evidence="2 6">Belongs to the GDT1 family.</text>
</comment>
<dbReference type="GO" id="GO:0005794">
    <property type="term" value="C:Golgi apparatus"/>
    <property type="evidence" value="ECO:0007669"/>
    <property type="project" value="TreeGrafter"/>
</dbReference>
<evidence type="ECO:0000313" key="7">
    <source>
        <dbReference type="EMBL" id="OMJ70147.1"/>
    </source>
</evidence>
<feature type="transmembrane region" description="Helical" evidence="6">
    <location>
        <begin position="145"/>
        <end position="166"/>
    </location>
</feature>
<protein>
    <recommendedName>
        <fullName evidence="6">GDT1 family protein</fullName>
    </recommendedName>
</protein>
<keyword evidence="4 6" id="KW-1133">Transmembrane helix</keyword>
<keyword evidence="3 6" id="KW-0812">Transmembrane</keyword>
<evidence type="ECO:0000256" key="3">
    <source>
        <dbReference type="ARBA" id="ARBA00022692"/>
    </source>
</evidence>
<evidence type="ECO:0000256" key="1">
    <source>
        <dbReference type="ARBA" id="ARBA00004141"/>
    </source>
</evidence>
<dbReference type="OrthoDB" id="442680at2759"/>
<dbReference type="PANTHER" id="PTHR12608:SF1">
    <property type="entry name" value="TRANSMEMBRANE PROTEIN 165"/>
    <property type="match status" value="1"/>
</dbReference>
<dbReference type="GO" id="GO:0005384">
    <property type="term" value="F:manganese ion transmembrane transporter activity"/>
    <property type="evidence" value="ECO:0007669"/>
    <property type="project" value="TreeGrafter"/>
</dbReference>
<dbReference type="Proteomes" id="UP000187209">
    <property type="component" value="Unassembled WGS sequence"/>
</dbReference>
<evidence type="ECO:0000256" key="5">
    <source>
        <dbReference type="ARBA" id="ARBA00023136"/>
    </source>
</evidence>
<evidence type="ECO:0000256" key="6">
    <source>
        <dbReference type="RuleBase" id="RU365102"/>
    </source>
</evidence>
<proteinExistence type="inferred from homology"/>
<keyword evidence="8" id="KW-1185">Reference proteome</keyword>
<dbReference type="GO" id="GO:0032468">
    <property type="term" value="P:Golgi calcium ion homeostasis"/>
    <property type="evidence" value="ECO:0007669"/>
    <property type="project" value="TreeGrafter"/>
</dbReference>
<dbReference type="GO" id="GO:0015085">
    <property type="term" value="F:calcium ion transmembrane transporter activity"/>
    <property type="evidence" value="ECO:0007669"/>
    <property type="project" value="TreeGrafter"/>
</dbReference>
<feature type="transmembrane region" description="Helical" evidence="6">
    <location>
        <begin position="75"/>
        <end position="94"/>
    </location>
</feature>
<feature type="transmembrane region" description="Helical" evidence="6">
    <location>
        <begin position="48"/>
        <end position="69"/>
    </location>
</feature>
<dbReference type="Pfam" id="PF01169">
    <property type="entry name" value="GDT1"/>
    <property type="match status" value="2"/>
</dbReference>
<organism evidence="7 8">
    <name type="scientific">Stentor coeruleus</name>
    <dbReference type="NCBI Taxonomy" id="5963"/>
    <lineage>
        <taxon>Eukaryota</taxon>
        <taxon>Sar</taxon>
        <taxon>Alveolata</taxon>
        <taxon>Ciliophora</taxon>
        <taxon>Postciliodesmatophora</taxon>
        <taxon>Heterotrichea</taxon>
        <taxon>Heterotrichida</taxon>
        <taxon>Stentoridae</taxon>
        <taxon>Stentor</taxon>
    </lineage>
</organism>